<dbReference type="InterPro" id="IPR013083">
    <property type="entry name" value="Znf_RING/FYVE/PHD"/>
</dbReference>
<evidence type="ECO:0000256" key="3">
    <source>
        <dbReference type="ARBA" id="ARBA00022833"/>
    </source>
</evidence>
<feature type="domain" description="RING-type" evidence="6">
    <location>
        <begin position="110"/>
        <end position="154"/>
    </location>
</feature>
<reference evidence="7" key="1">
    <citation type="submission" date="2022-03" db="EMBL/GenBank/DDBJ databases">
        <title>Genomic analyses of argali, domestic sheep and their hybrids provide insights into chromosomal evolution, heterosis and genetic basis of agronomic traits.</title>
        <authorList>
            <person name="Li M."/>
        </authorList>
    </citation>
    <scope>NUCLEOTIDE SEQUENCE</scope>
    <source>
        <strain evidence="7">CAU-MHL-2022a</strain>
        <tissue evidence="7">Skin</tissue>
    </source>
</reference>
<dbReference type="GO" id="GO:0008270">
    <property type="term" value="F:zinc ion binding"/>
    <property type="evidence" value="ECO:0007669"/>
    <property type="project" value="UniProtKB-KW"/>
</dbReference>
<evidence type="ECO:0000259" key="6">
    <source>
        <dbReference type="PROSITE" id="PS50089"/>
    </source>
</evidence>
<dbReference type="PANTHER" id="PTHR47454:SF1">
    <property type="entry name" value="RING FINGER PROTEIN 224"/>
    <property type="match status" value="1"/>
</dbReference>
<dbReference type="PANTHER" id="PTHR47454">
    <property type="entry name" value="RING FINGER PROTEIN 224"/>
    <property type="match status" value="1"/>
</dbReference>
<evidence type="ECO:0000256" key="4">
    <source>
        <dbReference type="PROSITE-ProRule" id="PRU00175"/>
    </source>
</evidence>
<sequence>MQLLPSPELTLSPLLTFASRAMDPHETLVKNPYAHISIPRAHLRPELGQQLKAGSSSAESQPLPVSWRNRVLKSPQHPGGSQKAFLWMLLPEGHSASEEAAATGPQRGDCVVCYSAYDLAGHLPRRLYCGHTVCQACVRRLAAPAPEQRWVPCPQRCQSTPVPRGGVAMRDLDLAALLAVGAGRGPSRLEPHPPGPPKGSPTATQQPARLLPASEPLPRFPQPGDCCPACRSLCWDPPGSPQL</sequence>
<evidence type="ECO:0000256" key="1">
    <source>
        <dbReference type="ARBA" id="ARBA00022723"/>
    </source>
</evidence>
<dbReference type="InterPro" id="IPR018904">
    <property type="entry name" value="UPF0574"/>
</dbReference>
<evidence type="ECO:0000313" key="8">
    <source>
        <dbReference type="Proteomes" id="UP001214576"/>
    </source>
</evidence>
<accession>A0AAD4YH21</accession>
<name>A0AAD4YH21_OVIAM</name>
<dbReference type="PROSITE" id="PS50089">
    <property type="entry name" value="ZF_RING_2"/>
    <property type="match status" value="1"/>
</dbReference>
<keyword evidence="8" id="KW-1185">Reference proteome</keyword>
<evidence type="ECO:0000313" key="7">
    <source>
        <dbReference type="EMBL" id="KAI4547648.1"/>
    </source>
</evidence>
<dbReference type="EMBL" id="JAKZEL010000002">
    <property type="protein sequence ID" value="KAI4547648.1"/>
    <property type="molecule type" value="Genomic_DNA"/>
</dbReference>
<dbReference type="Pfam" id="PF10631">
    <property type="entry name" value="DUF2477"/>
    <property type="match status" value="1"/>
</dbReference>
<dbReference type="AlphaFoldDB" id="A0AAD4YH21"/>
<dbReference type="Proteomes" id="UP001214576">
    <property type="component" value="Unassembled WGS sequence"/>
</dbReference>
<evidence type="ECO:0000256" key="5">
    <source>
        <dbReference type="SAM" id="MobiDB-lite"/>
    </source>
</evidence>
<keyword evidence="1" id="KW-0479">Metal-binding</keyword>
<proteinExistence type="predicted"/>
<dbReference type="PROSITE" id="PS00518">
    <property type="entry name" value="ZF_RING_1"/>
    <property type="match status" value="1"/>
</dbReference>
<dbReference type="SUPFAM" id="SSF57850">
    <property type="entry name" value="RING/U-box"/>
    <property type="match status" value="1"/>
</dbReference>
<comment type="caution">
    <text evidence="7">The sequence shown here is derived from an EMBL/GenBank/DDBJ whole genome shotgun (WGS) entry which is preliminary data.</text>
</comment>
<protein>
    <recommendedName>
        <fullName evidence="6">RING-type domain-containing protein</fullName>
    </recommendedName>
</protein>
<dbReference type="InterPro" id="IPR017907">
    <property type="entry name" value="Znf_RING_CS"/>
</dbReference>
<dbReference type="Gene3D" id="3.30.40.10">
    <property type="entry name" value="Zinc/RING finger domain, C3HC4 (zinc finger)"/>
    <property type="match status" value="1"/>
</dbReference>
<keyword evidence="2 4" id="KW-0863">Zinc-finger</keyword>
<dbReference type="InterPro" id="IPR053122">
    <property type="entry name" value="RING_finger_domain"/>
</dbReference>
<feature type="region of interest" description="Disordered" evidence="5">
    <location>
        <begin position="183"/>
        <end position="219"/>
    </location>
</feature>
<dbReference type="InterPro" id="IPR001841">
    <property type="entry name" value="Znf_RING"/>
</dbReference>
<evidence type="ECO:0000256" key="2">
    <source>
        <dbReference type="ARBA" id="ARBA00022771"/>
    </source>
</evidence>
<organism evidence="7 8">
    <name type="scientific">Ovis ammon polii</name>
    <dbReference type="NCBI Taxonomy" id="230172"/>
    <lineage>
        <taxon>Eukaryota</taxon>
        <taxon>Metazoa</taxon>
        <taxon>Chordata</taxon>
        <taxon>Craniata</taxon>
        <taxon>Vertebrata</taxon>
        <taxon>Euteleostomi</taxon>
        <taxon>Mammalia</taxon>
        <taxon>Eutheria</taxon>
        <taxon>Laurasiatheria</taxon>
        <taxon>Artiodactyla</taxon>
        <taxon>Ruminantia</taxon>
        <taxon>Pecora</taxon>
        <taxon>Bovidae</taxon>
        <taxon>Caprinae</taxon>
        <taxon>Ovis</taxon>
    </lineage>
</organism>
<gene>
    <name evidence="7" type="ORF">MG293_004203</name>
</gene>
<keyword evidence="3" id="KW-0862">Zinc</keyword>